<proteinExistence type="predicted"/>
<reference evidence="2" key="1">
    <citation type="journal article" date="2021" name="bioRxiv">
        <title>Whole Genome Assembly and Annotation of Northern Wild Rice, Zizania palustris L., Supports a Whole Genome Duplication in the Zizania Genus.</title>
        <authorList>
            <person name="Haas M."/>
            <person name="Kono T."/>
            <person name="Macchietto M."/>
            <person name="Millas R."/>
            <person name="McGilp L."/>
            <person name="Shao M."/>
            <person name="Duquette J."/>
            <person name="Hirsch C.N."/>
            <person name="Kimball J."/>
        </authorList>
    </citation>
    <scope>NUCLEOTIDE SEQUENCE</scope>
    <source>
        <tissue evidence="2">Fresh leaf tissue</tissue>
    </source>
</reference>
<feature type="region of interest" description="Disordered" evidence="1">
    <location>
        <begin position="33"/>
        <end position="52"/>
    </location>
</feature>
<reference evidence="2" key="2">
    <citation type="submission" date="2021-02" db="EMBL/GenBank/DDBJ databases">
        <authorList>
            <person name="Kimball J.A."/>
            <person name="Haas M.W."/>
            <person name="Macchietto M."/>
            <person name="Kono T."/>
            <person name="Duquette J."/>
            <person name="Shao M."/>
        </authorList>
    </citation>
    <scope>NUCLEOTIDE SEQUENCE</scope>
    <source>
        <tissue evidence="2">Fresh leaf tissue</tissue>
    </source>
</reference>
<protein>
    <submittedName>
        <fullName evidence="2">Uncharacterized protein</fullName>
    </submittedName>
</protein>
<evidence type="ECO:0000256" key="1">
    <source>
        <dbReference type="SAM" id="MobiDB-lite"/>
    </source>
</evidence>
<dbReference type="EMBL" id="JAAALK010000082">
    <property type="protein sequence ID" value="KAG8084451.1"/>
    <property type="molecule type" value="Genomic_DNA"/>
</dbReference>
<evidence type="ECO:0000313" key="3">
    <source>
        <dbReference type="Proteomes" id="UP000729402"/>
    </source>
</evidence>
<comment type="caution">
    <text evidence="2">The sequence shown here is derived from an EMBL/GenBank/DDBJ whole genome shotgun (WGS) entry which is preliminary data.</text>
</comment>
<sequence length="124" mass="12507">MWGQGRGAGQRQQGAGLAATAMAHGVAMCMRGRRQQGTGPTTTAATHGPWSGCGMRGQGLGLGVDDSGAWVAATVHGVAAHMRGRGCGVDSDDDSARATEWLRCAGAAGHRTKPIVADGPLANK</sequence>
<keyword evidence="3" id="KW-1185">Reference proteome</keyword>
<feature type="compositionally biased region" description="Low complexity" evidence="1">
    <location>
        <begin position="35"/>
        <end position="52"/>
    </location>
</feature>
<dbReference type="AlphaFoldDB" id="A0A8J5W8J1"/>
<dbReference type="Proteomes" id="UP000729402">
    <property type="component" value="Unassembled WGS sequence"/>
</dbReference>
<name>A0A8J5W8J1_ZIZPA</name>
<gene>
    <name evidence="2" type="ORF">GUJ93_ZPchr0010g7515</name>
</gene>
<organism evidence="2 3">
    <name type="scientific">Zizania palustris</name>
    <name type="common">Northern wild rice</name>
    <dbReference type="NCBI Taxonomy" id="103762"/>
    <lineage>
        <taxon>Eukaryota</taxon>
        <taxon>Viridiplantae</taxon>
        <taxon>Streptophyta</taxon>
        <taxon>Embryophyta</taxon>
        <taxon>Tracheophyta</taxon>
        <taxon>Spermatophyta</taxon>
        <taxon>Magnoliopsida</taxon>
        <taxon>Liliopsida</taxon>
        <taxon>Poales</taxon>
        <taxon>Poaceae</taxon>
        <taxon>BOP clade</taxon>
        <taxon>Oryzoideae</taxon>
        <taxon>Oryzeae</taxon>
        <taxon>Zizaniinae</taxon>
        <taxon>Zizania</taxon>
    </lineage>
</organism>
<accession>A0A8J5W8J1</accession>
<evidence type="ECO:0000313" key="2">
    <source>
        <dbReference type="EMBL" id="KAG8084451.1"/>
    </source>
</evidence>